<evidence type="ECO:0000256" key="4">
    <source>
        <dbReference type="SAM" id="MobiDB-lite"/>
    </source>
</evidence>
<organism evidence="6 7">
    <name type="scientific">Symbiodinium necroappetens</name>
    <dbReference type="NCBI Taxonomy" id="1628268"/>
    <lineage>
        <taxon>Eukaryota</taxon>
        <taxon>Sar</taxon>
        <taxon>Alveolata</taxon>
        <taxon>Dinophyceae</taxon>
        <taxon>Suessiales</taxon>
        <taxon>Symbiodiniaceae</taxon>
        <taxon>Symbiodinium</taxon>
    </lineage>
</organism>
<dbReference type="OrthoDB" id="1667587at2759"/>
<sequence length="1454" mass="157009">MAEEAAAKAAVGLAGSRENVYLLTYSFNQDFSCFVCGTTAGFRVFALEDNAKSSAISEKLRREHSPGFRHSSVMLISMLFKSANFAMVNQTLEPQGEPAPGCMNKVQIWDERKQKVVAELRCRNEVKGVCLHNSVIVMVCEYVIYVYTSGEHLKVILHLDTGSNKLGLCVVAVSSDPWLLCCPAQNKGAVRIQVGQDAGATHVFQAHQSGLAALALNASGSLLATASESGTVAKVFRTSDGQALYRLRRSTRSAVISSLAFRSDDNFLAMASSSATVHIFKLDSSTAEVDTDRGEKDKENSSPALGPQDLRPRPSLSGTISALQTLQSKAAEAVRGLTYLADLRSFGQFRLPDMDGGQPAVDTRSKQSKIVGPILAFHKTEPRLYVLHFNGFLYECSFQPDYDLSRGAQECGFVAATTWFATRPDFKVSAPITELKTEPGGENEGALAKVALRRIGEEASANAVSAALELLGPCAREVEAEAPAQASESEVEADAGSEASPNKKKKLHDHRKLFKEGQKALTPPVADPTRAFYESLLEEKPDSAIAIRFCVEHGVKPLEEHKKLLKKYSVLKEKGAFNVATKIKRVLEKKHLKLGVKKDKKAKKEKKDGVLLRVVADVAIPAQISRPKLMQPVDAFRTWRSPSSEDLGAFSRRSPDDDLSYKAHSISALEESDSDPSQLEEPHPPTCEHPPPITRSEDVLDDLPISALGAVHVIASRGEVPGSSVPVALRLRAVRTARRLLTNSAGGQPRAAAVSVLGDFGGSGDLAEFRRLGLARDPVLEVSRTMGSLARSMASLSLALARTQDLAAMKGFAKGGKKGKDAKGFPGGGPGGFPAKGYGKSGGKGEMDTWQMGQMSMKGKSKSPFGDGKAGKGFGPKGQMGKDSFGKDGGKAKSQSAELAVSGCWHETVGSIIRGEYFRSGSNHGRPVYKKLGPGQEVQIYFWDSRDGPNMCGWWFGASVGGDMVWSFRPGAEGQTPPRQALLMAFTCLSTHSLSLVKPGHNPEVALTREVQQIKANASSEEDADAQEHGILWVKNTGKFCLGILLSLVAVTASWYFERQLARLECLMSIGRSMCRSVQDAKAVPENSGCLVHLSGELKPEIPIQDPRFACQKLSTGCGRLRTQVQVYQWVDGRNSQLQQQWSEDPQSFSLSRRDPSKKTPPLALAVGTTITNSTSVKFGLGFVLPRGLLDQCSSFKSAAPLLGSEVFTHSGKMRFLLHSDGRYYWRAGGDSAAEKIASEPMLGDLRVTFEMAASGRATVLALQAADDACDGSATLLPYRLVPQVYEEGEHKRLVVQEARKSRVGLAQEDQVCPQSRLCFSCNFVAGCCTGVATPEIFRLYEGHQTLDSCFSKLRKSSSVDVGLGSWSFRLVVLSVMTAGIHISSEGIMHMLPISRSMTDTPGTVPRFVVSACMSLAITSAIISTVFFPYKVGKAFVHLAAAAFFLVLPLILMS</sequence>
<feature type="region of interest" description="Disordered" evidence="4">
    <location>
        <begin position="1139"/>
        <end position="1160"/>
    </location>
</feature>
<accession>A0A812KDT4</accession>
<protein>
    <submittedName>
        <fullName evidence="6">ATG18A protein</fullName>
    </submittedName>
</protein>
<keyword evidence="5" id="KW-1133">Transmembrane helix</keyword>
<dbReference type="InterPro" id="IPR036322">
    <property type="entry name" value="WD40_repeat_dom_sf"/>
</dbReference>
<feature type="region of interest" description="Disordered" evidence="4">
    <location>
        <begin position="817"/>
        <end position="845"/>
    </location>
</feature>
<comment type="similarity">
    <text evidence="3">Belongs to the WD repeat PROPPIN family.</text>
</comment>
<evidence type="ECO:0000313" key="7">
    <source>
        <dbReference type="Proteomes" id="UP000601435"/>
    </source>
</evidence>
<feature type="compositionally biased region" description="Gly residues" evidence="4">
    <location>
        <begin position="825"/>
        <end position="844"/>
    </location>
</feature>
<feature type="compositionally biased region" description="Basic and acidic residues" evidence="4">
    <location>
        <begin position="290"/>
        <end position="300"/>
    </location>
</feature>
<dbReference type="PANTHER" id="PTHR11227">
    <property type="entry name" value="WD-REPEAT PROTEIN INTERACTING WITH PHOSPHOINOSIDES WIPI -RELATED"/>
    <property type="match status" value="1"/>
</dbReference>
<reference evidence="6" key="1">
    <citation type="submission" date="2021-02" db="EMBL/GenBank/DDBJ databases">
        <authorList>
            <person name="Dougan E. K."/>
            <person name="Rhodes N."/>
            <person name="Thang M."/>
            <person name="Chan C."/>
        </authorList>
    </citation>
    <scope>NUCLEOTIDE SEQUENCE</scope>
</reference>
<feature type="region of interest" description="Disordered" evidence="4">
    <location>
        <begin position="667"/>
        <end position="696"/>
    </location>
</feature>
<feature type="compositionally biased region" description="Pro residues" evidence="4">
    <location>
        <begin position="684"/>
        <end position="693"/>
    </location>
</feature>
<dbReference type="InterPro" id="IPR048720">
    <property type="entry name" value="PROPPIN"/>
</dbReference>
<name>A0A812KDT4_9DINO</name>
<feature type="compositionally biased region" description="Polar residues" evidence="4">
    <location>
        <begin position="1139"/>
        <end position="1151"/>
    </location>
</feature>
<keyword evidence="7" id="KW-1185">Reference proteome</keyword>
<dbReference type="Gene3D" id="2.130.10.10">
    <property type="entry name" value="YVTN repeat-like/Quinoprotein amine dehydrogenase"/>
    <property type="match status" value="1"/>
</dbReference>
<feature type="region of interest" description="Disordered" evidence="4">
    <location>
        <begin position="481"/>
        <end position="509"/>
    </location>
</feature>
<feature type="transmembrane region" description="Helical" evidence="5">
    <location>
        <begin position="1405"/>
        <end position="1428"/>
    </location>
</feature>
<evidence type="ECO:0000256" key="5">
    <source>
        <dbReference type="SAM" id="Phobius"/>
    </source>
</evidence>
<dbReference type="SMART" id="SM00320">
    <property type="entry name" value="WD40"/>
    <property type="match status" value="2"/>
</dbReference>
<evidence type="ECO:0000313" key="6">
    <source>
        <dbReference type="EMBL" id="CAE7222160.1"/>
    </source>
</evidence>
<dbReference type="GO" id="GO:0005737">
    <property type="term" value="C:cytoplasm"/>
    <property type="evidence" value="ECO:0007669"/>
    <property type="project" value="UniProtKB-ARBA"/>
</dbReference>
<dbReference type="EMBL" id="CAJNJA010007242">
    <property type="protein sequence ID" value="CAE7222160.1"/>
    <property type="molecule type" value="Genomic_DNA"/>
</dbReference>
<proteinExistence type="inferred from homology"/>
<dbReference type="Proteomes" id="UP000601435">
    <property type="component" value="Unassembled WGS sequence"/>
</dbReference>
<dbReference type="Pfam" id="PF21032">
    <property type="entry name" value="PROPPIN"/>
    <property type="match status" value="1"/>
</dbReference>
<feature type="region of interest" description="Disordered" evidence="4">
    <location>
        <begin position="872"/>
        <end position="891"/>
    </location>
</feature>
<comment type="caution">
    <text evidence="6">The sequence shown here is derived from an EMBL/GenBank/DDBJ whole genome shotgun (WGS) entry which is preliminary data.</text>
</comment>
<keyword evidence="5" id="KW-0472">Membrane</keyword>
<evidence type="ECO:0000256" key="3">
    <source>
        <dbReference type="ARBA" id="ARBA00025740"/>
    </source>
</evidence>
<dbReference type="InterPro" id="IPR012430">
    <property type="entry name" value="TMEM43_fam"/>
</dbReference>
<feature type="region of interest" description="Disordered" evidence="4">
    <location>
        <begin position="288"/>
        <end position="316"/>
    </location>
</feature>
<evidence type="ECO:0000256" key="2">
    <source>
        <dbReference type="ARBA" id="ARBA00022737"/>
    </source>
</evidence>
<dbReference type="InterPro" id="IPR001680">
    <property type="entry name" value="WD40_rpt"/>
</dbReference>
<keyword evidence="5" id="KW-0812">Transmembrane</keyword>
<feature type="transmembrane region" description="Helical" evidence="5">
    <location>
        <begin position="1435"/>
        <end position="1453"/>
    </location>
</feature>
<keyword evidence="1" id="KW-0853">WD repeat</keyword>
<dbReference type="SUPFAM" id="SSF50978">
    <property type="entry name" value="WD40 repeat-like"/>
    <property type="match status" value="1"/>
</dbReference>
<keyword evidence="2" id="KW-0677">Repeat</keyword>
<evidence type="ECO:0000256" key="1">
    <source>
        <dbReference type="ARBA" id="ARBA00022574"/>
    </source>
</evidence>
<dbReference type="Pfam" id="PF07787">
    <property type="entry name" value="TMEM43"/>
    <property type="match status" value="1"/>
</dbReference>
<dbReference type="InterPro" id="IPR015943">
    <property type="entry name" value="WD40/YVTN_repeat-like_dom_sf"/>
</dbReference>
<gene>
    <name evidence="6" type="primary">ATG18A</name>
    <name evidence="6" type="ORF">SNEC2469_LOCUS2898</name>
</gene>